<dbReference type="STRING" id="1035309.A0A2C5WC50"/>
<evidence type="ECO:0000256" key="1">
    <source>
        <dbReference type="ARBA" id="ARBA00005664"/>
    </source>
</evidence>
<evidence type="ECO:0000256" key="4">
    <source>
        <dbReference type="SAM" id="MobiDB-lite"/>
    </source>
</evidence>
<dbReference type="GO" id="GO:0000139">
    <property type="term" value="C:Golgi membrane"/>
    <property type="evidence" value="ECO:0007669"/>
    <property type="project" value="TreeGrafter"/>
</dbReference>
<comment type="caution">
    <text evidence="6">The sequence shown here is derived from an EMBL/GenBank/DDBJ whole genome shotgun (WGS) entry which is preliminary data.</text>
</comment>
<accession>A0A2C5WC50</accession>
<evidence type="ECO:0000256" key="3">
    <source>
        <dbReference type="ARBA" id="ARBA00022679"/>
    </source>
</evidence>
<keyword evidence="3 6" id="KW-0808">Transferase</keyword>
<proteinExistence type="inferred from homology"/>
<dbReference type="AlphaFoldDB" id="A0A2C5WC50"/>
<keyword evidence="5" id="KW-0732">Signal</keyword>
<evidence type="ECO:0000313" key="6">
    <source>
        <dbReference type="EMBL" id="PHH50349.1"/>
    </source>
</evidence>
<dbReference type="OrthoDB" id="205108at2759"/>
<dbReference type="EMBL" id="APWK03000134">
    <property type="protein sequence ID" value="PHH50349.1"/>
    <property type="molecule type" value="Genomic_DNA"/>
</dbReference>
<dbReference type="GO" id="GO:0006487">
    <property type="term" value="P:protein N-linked glycosylation"/>
    <property type="evidence" value="ECO:0007669"/>
    <property type="project" value="TreeGrafter"/>
</dbReference>
<gene>
    <name evidence="6" type="ORF">CFIMG_004014RA</name>
</gene>
<dbReference type="PANTHER" id="PTHR31306">
    <property type="entry name" value="ALPHA-1,6-MANNOSYLTRANSFERASE MNN11-RELATED"/>
    <property type="match status" value="1"/>
</dbReference>
<dbReference type="Proteomes" id="UP000222788">
    <property type="component" value="Unassembled WGS sequence"/>
</dbReference>
<protein>
    <submittedName>
        <fullName evidence="6">Putative alpha-1,2-galactosyltransferase</fullName>
    </submittedName>
</protein>
<dbReference type="PANTHER" id="PTHR31306:SF4">
    <property type="entry name" value="ALPHA-1,2-GALACTOSYLTRANSFERASE"/>
    <property type="match status" value="1"/>
</dbReference>
<name>A0A2C5WC50_9PEZI</name>
<dbReference type="SUPFAM" id="SSF53448">
    <property type="entry name" value="Nucleotide-diphospho-sugar transferases"/>
    <property type="match status" value="1"/>
</dbReference>
<keyword evidence="2 6" id="KW-0328">Glycosyltransferase</keyword>
<sequence>MIRTRRGAIIPIAIVTVLLFLISAHVFSSPESWSRWAPVPADIAPENPSPDSTTAPPPVADKPETQEPPQPEPPKPETPEAPVHTPSPLESASMVDLPASLNMTFEVPDDIVYNPNGPKPEQVIILTPADSGGHHSIIPKIHERTAANRKAWCDLHGYKYHFVDIGKIDIPDTPAVWKKVPAIIQSFNAYPDAQWVLVLDLDIIIMNPEQDLNSLVLSREAMERQYLPSTEINGGGREHTGVYSPPKLDWKNTDFIISQDHNGINAGSFFVRRSAFSQILMDIWTDPFFIRKNFIGAEQDTLGHLFYHHPTLRKHVSIVRQRVANSFYNGGDETRYQDGDLLVHLAGCWVADKCLEHFEDMWDRRKVAPASLSPSASTKDVATTNHELEHAPLAPGPHA</sequence>
<dbReference type="Gene3D" id="3.90.550.10">
    <property type="entry name" value="Spore Coat Polysaccharide Biosynthesis Protein SpsA, Chain A"/>
    <property type="match status" value="1"/>
</dbReference>
<evidence type="ECO:0000256" key="2">
    <source>
        <dbReference type="ARBA" id="ARBA00022676"/>
    </source>
</evidence>
<evidence type="ECO:0000313" key="7">
    <source>
        <dbReference type="Proteomes" id="UP000222788"/>
    </source>
</evidence>
<dbReference type="GO" id="GO:0016757">
    <property type="term" value="F:glycosyltransferase activity"/>
    <property type="evidence" value="ECO:0007669"/>
    <property type="project" value="UniProtKB-KW"/>
</dbReference>
<feature type="compositionally biased region" description="Pro residues" evidence="4">
    <location>
        <begin position="55"/>
        <end position="73"/>
    </location>
</feature>
<organism evidence="6 7">
    <name type="scientific">Ceratocystis fimbriata CBS 114723</name>
    <dbReference type="NCBI Taxonomy" id="1035309"/>
    <lineage>
        <taxon>Eukaryota</taxon>
        <taxon>Fungi</taxon>
        <taxon>Dikarya</taxon>
        <taxon>Ascomycota</taxon>
        <taxon>Pezizomycotina</taxon>
        <taxon>Sordariomycetes</taxon>
        <taxon>Hypocreomycetidae</taxon>
        <taxon>Microascales</taxon>
        <taxon>Ceratocystidaceae</taxon>
        <taxon>Ceratocystis</taxon>
    </lineage>
</organism>
<feature type="signal peptide" evidence="5">
    <location>
        <begin position="1"/>
        <end position="28"/>
    </location>
</feature>
<dbReference type="InterPro" id="IPR029044">
    <property type="entry name" value="Nucleotide-diphossugar_trans"/>
</dbReference>
<reference evidence="6 7" key="1">
    <citation type="journal article" date="2013" name="Fungal Biol.">
        <title>Analysis of microsatellite markers in the genome of the plant pathogen Ceratocystis fimbriata.</title>
        <authorList>
            <person name="Simpson M.C."/>
            <person name="Wilken P.M."/>
            <person name="Coetzee M.P."/>
            <person name="Wingfield M.J."/>
            <person name="Wingfield B.D."/>
        </authorList>
    </citation>
    <scope>NUCLEOTIDE SEQUENCE [LARGE SCALE GENOMIC DNA]</scope>
    <source>
        <strain evidence="6 7">CBS 114723</strain>
    </source>
</reference>
<reference evidence="6 7" key="2">
    <citation type="journal article" date="2013" name="IMA Fungus">
        <title>IMA Genome-F 1: Ceratocystis fimbriata: Draft nuclear genome sequence for the plant pathogen, Ceratocystis fimbriata.</title>
        <authorList>
            <person name="Wilken P.M."/>
            <person name="Steenkamp E.T."/>
            <person name="Wingfield M.J."/>
            <person name="de Beer Z.W."/>
            <person name="Wingfield B.D."/>
        </authorList>
    </citation>
    <scope>NUCLEOTIDE SEQUENCE [LARGE SCALE GENOMIC DNA]</scope>
    <source>
        <strain evidence="6 7">CBS 114723</strain>
    </source>
</reference>
<keyword evidence="7" id="KW-1185">Reference proteome</keyword>
<feature type="region of interest" description="Disordered" evidence="4">
    <location>
        <begin position="38"/>
        <end position="91"/>
    </location>
</feature>
<dbReference type="Pfam" id="PF05637">
    <property type="entry name" value="Glyco_transf_34"/>
    <property type="match status" value="1"/>
</dbReference>
<evidence type="ECO:0000256" key="5">
    <source>
        <dbReference type="SAM" id="SignalP"/>
    </source>
</evidence>
<dbReference type="InterPro" id="IPR008630">
    <property type="entry name" value="Glyco_trans_34"/>
</dbReference>
<comment type="similarity">
    <text evidence="1">Belongs to the glycosyltransferase 34 family.</text>
</comment>
<feature type="chain" id="PRO_5012519021" evidence="5">
    <location>
        <begin position="29"/>
        <end position="399"/>
    </location>
</feature>